<dbReference type="GO" id="GO:0043565">
    <property type="term" value="F:sequence-specific DNA binding"/>
    <property type="evidence" value="ECO:0007669"/>
    <property type="project" value="InterPro"/>
</dbReference>
<dbReference type="GO" id="GO:0003700">
    <property type="term" value="F:DNA-binding transcription factor activity"/>
    <property type="evidence" value="ECO:0007669"/>
    <property type="project" value="InterPro"/>
</dbReference>
<evidence type="ECO:0000313" key="3">
    <source>
        <dbReference type="EMBL" id="MPM00289.1"/>
    </source>
</evidence>
<dbReference type="InterPro" id="IPR018060">
    <property type="entry name" value="HTH_AraC"/>
</dbReference>
<feature type="transmembrane region" description="Helical" evidence="1">
    <location>
        <begin position="96"/>
        <end position="114"/>
    </location>
</feature>
<accession>A0A644W9M9</accession>
<keyword evidence="1" id="KW-0472">Membrane</keyword>
<feature type="transmembrane region" description="Helical" evidence="1">
    <location>
        <begin position="30"/>
        <end position="47"/>
    </location>
</feature>
<reference evidence="3" key="1">
    <citation type="submission" date="2019-08" db="EMBL/GenBank/DDBJ databases">
        <authorList>
            <person name="Kucharzyk K."/>
            <person name="Murdoch R.W."/>
            <person name="Higgins S."/>
            <person name="Loffler F."/>
        </authorList>
    </citation>
    <scope>NUCLEOTIDE SEQUENCE</scope>
</reference>
<dbReference type="EMBL" id="VSSQ01000720">
    <property type="protein sequence ID" value="MPM00289.1"/>
    <property type="molecule type" value="Genomic_DNA"/>
</dbReference>
<organism evidence="3">
    <name type="scientific">bioreactor metagenome</name>
    <dbReference type="NCBI Taxonomy" id="1076179"/>
    <lineage>
        <taxon>unclassified sequences</taxon>
        <taxon>metagenomes</taxon>
        <taxon>ecological metagenomes</taxon>
    </lineage>
</organism>
<feature type="domain" description="HTH araC/xylS-type" evidence="2">
    <location>
        <begin position="299"/>
        <end position="404"/>
    </location>
</feature>
<feature type="transmembrane region" description="Helical" evidence="1">
    <location>
        <begin position="6"/>
        <end position="23"/>
    </location>
</feature>
<protein>
    <recommendedName>
        <fullName evidence="2">HTH araC/xylS-type domain-containing protein</fullName>
    </recommendedName>
</protein>
<evidence type="ECO:0000256" key="1">
    <source>
        <dbReference type="SAM" id="Phobius"/>
    </source>
</evidence>
<dbReference type="AlphaFoldDB" id="A0A644W9M9"/>
<sequence length="406" mass="47838">MISITYLVAAFNAFLAVVMLISNWKLNKHILSFSLYLLIISFTSVLYDTIINGGSAQLLMLLVGYSGPLFFLVGPLFYFFIRGLVDERHEFSDKDLIHLVPFFLNLIVMMPYLFKPVEFKLDMAERSLQNLSFYMNSRLVFLPVWFNTLIRIASMSFYILWSIVILHRAYLGKIKILDGALRKQYVSNYRWLNLMSIVSLLLVFMHLGLTLYFRFDPEMDFISRMEDDNLFFVSVIINSIFPLIILFNPGILFGFPTNRVLNPMMNDLLVNAEGKYSYSVLDAADKAKTYNDYFDGLSKRLLQYVEENQPYLDHDFNAEKLSEILEVPLHHIHFCVKYYYGSTCKQMMVLMRYKHAMNLIRKSHKKDNETIRSLVYDSGFDHFGHFKRVFRKNEKQKFDQWLKENT</sequence>
<proteinExistence type="predicted"/>
<keyword evidence="1" id="KW-0812">Transmembrane</keyword>
<feature type="transmembrane region" description="Helical" evidence="1">
    <location>
        <begin position="59"/>
        <end position="84"/>
    </location>
</feature>
<gene>
    <name evidence="3" type="ORF">SDC9_46513</name>
</gene>
<feature type="transmembrane region" description="Helical" evidence="1">
    <location>
        <begin position="144"/>
        <end position="170"/>
    </location>
</feature>
<feature type="transmembrane region" description="Helical" evidence="1">
    <location>
        <begin position="230"/>
        <end position="255"/>
    </location>
</feature>
<feature type="transmembrane region" description="Helical" evidence="1">
    <location>
        <begin position="191"/>
        <end position="215"/>
    </location>
</feature>
<comment type="caution">
    <text evidence="3">The sequence shown here is derived from an EMBL/GenBank/DDBJ whole genome shotgun (WGS) entry which is preliminary data.</text>
</comment>
<keyword evidence="1" id="KW-1133">Transmembrane helix</keyword>
<name>A0A644W9M9_9ZZZZ</name>
<dbReference type="PROSITE" id="PS01124">
    <property type="entry name" value="HTH_ARAC_FAMILY_2"/>
    <property type="match status" value="1"/>
</dbReference>
<evidence type="ECO:0000259" key="2">
    <source>
        <dbReference type="PROSITE" id="PS01124"/>
    </source>
</evidence>
<dbReference type="Gene3D" id="1.10.10.60">
    <property type="entry name" value="Homeodomain-like"/>
    <property type="match status" value="1"/>
</dbReference>